<feature type="chain" id="PRO_5032595578" evidence="2">
    <location>
        <begin position="22"/>
        <end position="238"/>
    </location>
</feature>
<dbReference type="Proteomes" id="UP000626092">
    <property type="component" value="Unassembled WGS sequence"/>
</dbReference>
<feature type="signal peptide" evidence="2">
    <location>
        <begin position="1"/>
        <end position="21"/>
    </location>
</feature>
<protein>
    <submittedName>
        <fullName evidence="3">Uncharacterized protein</fullName>
    </submittedName>
</protein>
<accession>A0A834HFI1</accession>
<dbReference type="AlphaFoldDB" id="A0A834HFI1"/>
<dbReference type="EMBL" id="WJXA01000001">
    <property type="protein sequence ID" value="KAF7153124.1"/>
    <property type="molecule type" value="Genomic_DNA"/>
</dbReference>
<feature type="transmembrane region" description="Helical" evidence="1">
    <location>
        <begin position="31"/>
        <end position="54"/>
    </location>
</feature>
<organism evidence="3 4">
    <name type="scientific">Rhododendron simsii</name>
    <name type="common">Sims's rhododendron</name>
    <dbReference type="NCBI Taxonomy" id="118357"/>
    <lineage>
        <taxon>Eukaryota</taxon>
        <taxon>Viridiplantae</taxon>
        <taxon>Streptophyta</taxon>
        <taxon>Embryophyta</taxon>
        <taxon>Tracheophyta</taxon>
        <taxon>Spermatophyta</taxon>
        <taxon>Magnoliopsida</taxon>
        <taxon>eudicotyledons</taxon>
        <taxon>Gunneridae</taxon>
        <taxon>Pentapetalae</taxon>
        <taxon>asterids</taxon>
        <taxon>Ericales</taxon>
        <taxon>Ericaceae</taxon>
        <taxon>Ericoideae</taxon>
        <taxon>Rhodoreae</taxon>
        <taxon>Rhododendron</taxon>
    </lineage>
</organism>
<name>A0A834HFI1_RHOSS</name>
<keyword evidence="1" id="KW-0472">Membrane</keyword>
<sequence length="238" mass="27829">MIVFTVKICFLLLFGASVTSGYEGCVLVLEILFFSCLFFVVCCVLVFSHFGFVCRMAVHVPFLRWDIISLTYLKEGCFISWKSLKVNRWCCCDVSVWSYGFQLNAWLDDIVYHSFVRYSEEGGVHTACLPSTLTPHNAVVKFVYFNLYGPELRTGIETRLQYVFRMLAFEQMVVKMADRTWLIPIQDLRLNVDAFNQLAASLYVQCLNHIMFVMLPTIEFRVIVFDSRYDSERIYDWF</sequence>
<evidence type="ECO:0000313" key="3">
    <source>
        <dbReference type="EMBL" id="KAF7153124.1"/>
    </source>
</evidence>
<evidence type="ECO:0000313" key="4">
    <source>
        <dbReference type="Proteomes" id="UP000626092"/>
    </source>
</evidence>
<keyword evidence="1" id="KW-0812">Transmembrane</keyword>
<dbReference type="OrthoDB" id="1694109at2759"/>
<keyword evidence="4" id="KW-1185">Reference proteome</keyword>
<gene>
    <name evidence="3" type="ORF">RHSIM_Rhsim01G0173400</name>
</gene>
<evidence type="ECO:0000256" key="1">
    <source>
        <dbReference type="SAM" id="Phobius"/>
    </source>
</evidence>
<keyword evidence="1" id="KW-1133">Transmembrane helix</keyword>
<keyword evidence="2" id="KW-0732">Signal</keyword>
<proteinExistence type="predicted"/>
<evidence type="ECO:0000256" key="2">
    <source>
        <dbReference type="SAM" id="SignalP"/>
    </source>
</evidence>
<reference evidence="3" key="1">
    <citation type="submission" date="2019-11" db="EMBL/GenBank/DDBJ databases">
        <authorList>
            <person name="Liu Y."/>
            <person name="Hou J."/>
            <person name="Li T.-Q."/>
            <person name="Guan C.-H."/>
            <person name="Wu X."/>
            <person name="Wu H.-Z."/>
            <person name="Ling F."/>
            <person name="Zhang R."/>
            <person name="Shi X.-G."/>
            <person name="Ren J.-P."/>
            <person name="Chen E.-F."/>
            <person name="Sun J.-M."/>
        </authorList>
    </citation>
    <scope>NUCLEOTIDE SEQUENCE</scope>
    <source>
        <strain evidence="3">Adult_tree_wgs_1</strain>
        <tissue evidence="3">Leaves</tissue>
    </source>
</reference>
<comment type="caution">
    <text evidence="3">The sequence shown here is derived from an EMBL/GenBank/DDBJ whole genome shotgun (WGS) entry which is preliminary data.</text>
</comment>